<evidence type="ECO:0000313" key="5">
    <source>
        <dbReference type="Proteomes" id="UP000251197"/>
    </source>
</evidence>
<dbReference type="PANTHER" id="PTHR38008">
    <property type="entry name" value="HEMOLYSIN-RELATED"/>
    <property type="match status" value="1"/>
</dbReference>
<dbReference type="AlphaFoldDB" id="A0A291DX45"/>
<protein>
    <submittedName>
        <fullName evidence="2">DUF333 domain-containing protein</fullName>
    </submittedName>
    <submittedName>
        <fullName evidence="3">Hemolysin</fullName>
    </submittedName>
</protein>
<name>A0A291DX45_9ENTR</name>
<dbReference type="InterPro" id="IPR005590">
    <property type="entry name" value="DUF333"/>
</dbReference>
<dbReference type="Pfam" id="PF03891">
    <property type="entry name" value="DUF333"/>
    <property type="match status" value="1"/>
</dbReference>
<reference evidence="3 5" key="2">
    <citation type="submission" date="2018-06" db="EMBL/GenBank/DDBJ databases">
        <authorList>
            <consortium name="Pathogen Informatics"/>
            <person name="Doyle S."/>
        </authorList>
    </citation>
    <scope>NUCLEOTIDE SEQUENCE [LARGE SCALE GENOMIC DNA]</scope>
    <source>
        <strain evidence="3 5">NCTC12120</strain>
    </source>
</reference>
<dbReference type="Proteomes" id="UP000251197">
    <property type="component" value="Unassembled WGS sequence"/>
</dbReference>
<organism evidence="2 4">
    <name type="scientific">Cedecea neteri</name>
    <dbReference type="NCBI Taxonomy" id="158822"/>
    <lineage>
        <taxon>Bacteria</taxon>
        <taxon>Pseudomonadati</taxon>
        <taxon>Pseudomonadota</taxon>
        <taxon>Gammaproteobacteria</taxon>
        <taxon>Enterobacterales</taxon>
        <taxon>Enterobacteriaceae</taxon>
        <taxon>Cedecea</taxon>
    </lineage>
</organism>
<proteinExistence type="predicted"/>
<evidence type="ECO:0000313" key="2">
    <source>
        <dbReference type="EMBL" id="ATF92259.1"/>
    </source>
</evidence>
<dbReference type="PANTHER" id="PTHR38008:SF2">
    <property type="entry name" value="HEMOLYSIN"/>
    <property type="match status" value="1"/>
</dbReference>
<accession>A0A291DX45</accession>
<feature type="chain" id="PRO_5036034816" evidence="1">
    <location>
        <begin position="20"/>
        <end position="79"/>
    </location>
</feature>
<sequence length="79" mass="8510">MKKLTTIMGILLLSGCATAEREAPKPPHSVGMANPASVYCQAKGGKSVVVKTPQGERSDCLLPGGERIDEWALYRRDHS</sequence>
<dbReference type="PROSITE" id="PS51257">
    <property type="entry name" value="PROKAR_LIPOPROTEIN"/>
    <property type="match status" value="1"/>
</dbReference>
<evidence type="ECO:0000256" key="1">
    <source>
        <dbReference type="SAM" id="SignalP"/>
    </source>
</evidence>
<feature type="signal peptide" evidence="1">
    <location>
        <begin position="1"/>
        <end position="19"/>
    </location>
</feature>
<gene>
    <name evidence="2" type="ORF">CO704_09250</name>
    <name evidence="3" type="ORF">NCTC12120_05952</name>
</gene>
<dbReference type="RefSeq" id="WP_061272292.1">
    <property type="nucleotide sequence ID" value="NZ_CP023525.1"/>
</dbReference>
<dbReference type="EMBL" id="CP023525">
    <property type="protein sequence ID" value="ATF92259.1"/>
    <property type="molecule type" value="Genomic_DNA"/>
</dbReference>
<dbReference type="EMBL" id="UAVU01000009">
    <property type="protein sequence ID" value="SQC92752.1"/>
    <property type="molecule type" value="Genomic_DNA"/>
</dbReference>
<dbReference type="STRING" id="158822.LH23_18995"/>
<evidence type="ECO:0000313" key="3">
    <source>
        <dbReference type="EMBL" id="SQC92752.1"/>
    </source>
</evidence>
<evidence type="ECO:0000313" key="4">
    <source>
        <dbReference type="Proteomes" id="UP000217979"/>
    </source>
</evidence>
<dbReference type="Proteomes" id="UP000217979">
    <property type="component" value="Chromosome"/>
</dbReference>
<reference evidence="2 4" key="1">
    <citation type="submission" date="2017-09" db="EMBL/GenBank/DDBJ databases">
        <title>FDA dAtabase for Regulatory Grade micrObial Sequences (FDA-ARGOS): Supporting development and validation of Infectious Disease Dx tests.</title>
        <authorList>
            <person name="Minogue T."/>
            <person name="Wolcott M."/>
            <person name="Wasieloski L."/>
            <person name="Aguilar W."/>
            <person name="Moore D."/>
            <person name="Tallon L."/>
            <person name="Sadzewicz L."/>
            <person name="Ott S."/>
            <person name="Zhao X."/>
            <person name="Nagaraj S."/>
            <person name="Vavikolanu K."/>
            <person name="Aluvathingal J."/>
            <person name="Nadendla S."/>
            <person name="Sichtig H."/>
        </authorList>
    </citation>
    <scope>NUCLEOTIDE SEQUENCE [LARGE SCALE GENOMIC DNA]</scope>
    <source>
        <strain evidence="2 4">FDAARGOS_392</strain>
    </source>
</reference>
<keyword evidence="1" id="KW-0732">Signal</keyword>